<name>A0ABY8NCK4_9GAMM</name>
<comment type="similarity">
    <text evidence="1">Belongs to the short-chain dehydrogenases/reductases (SDR) family.</text>
</comment>
<dbReference type="PRINTS" id="PR00081">
    <property type="entry name" value="GDHRDH"/>
</dbReference>
<dbReference type="Gene3D" id="3.40.50.720">
    <property type="entry name" value="NAD(P)-binding Rossmann-like Domain"/>
    <property type="match status" value="1"/>
</dbReference>
<evidence type="ECO:0000259" key="2">
    <source>
        <dbReference type="SMART" id="SM00822"/>
    </source>
</evidence>
<proteinExistence type="inferred from homology"/>
<organism evidence="3 4">
    <name type="scientific">Microbulbifer bruguierae</name>
    <dbReference type="NCBI Taxonomy" id="3029061"/>
    <lineage>
        <taxon>Bacteria</taxon>
        <taxon>Pseudomonadati</taxon>
        <taxon>Pseudomonadota</taxon>
        <taxon>Gammaproteobacteria</taxon>
        <taxon>Cellvibrionales</taxon>
        <taxon>Microbulbiferaceae</taxon>
        <taxon>Microbulbifer</taxon>
    </lineage>
</organism>
<dbReference type="SUPFAM" id="SSF51735">
    <property type="entry name" value="NAD(P)-binding Rossmann-fold domains"/>
    <property type="match status" value="1"/>
</dbReference>
<feature type="domain" description="Ketoreductase" evidence="2">
    <location>
        <begin position="6"/>
        <end position="200"/>
    </location>
</feature>
<evidence type="ECO:0000313" key="4">
    <source>
        <dbReference type="Proteomes" id="UP001236500"/>
    </source>
</evidence>
<dbReference type="InterPro" id="IPR036291">
    <property type="entry name" value="NAD(P)-bd_dom_sf"/>
</dbReference>
<accession>A0ABY8NCK4</accession>
<sequence>MKIDNSVIAITGAGQGLGRSMAVYFAERGARLALLDVSESALQESVAACAAVGAEARSYIVNVADEQAVDQGFTAIAADFGGLDVLVNNAGIMRDGMLLKVKDGKVAERMSLAQWQSVIDVNLTGVFLCARAAAAIMVEGGDTPGRSSGGVIINISSVSRAGNMGQTNYSASKAGVATMTVTWARELARYGVRVAAIAPGFIGTDMVAQMRPEILEGLVKQVPLRRIGEPNEIASTAAFIIDNDYLTGRVVEVDGGARM</sequence>
<dbReference type="SMART" id="SM00822">
    <property type="entry name" value="PKS_KR"/>
    <property type="match status" value="1"/>
</dbReference>
<evidence type="ECO:0000313" key="3">
    <source>
        <dbReference type="EMBL" id="WGL16650.1"/>
    </source>
</evidence>
<dbReference type="RefSeq" id="WP_280320474.1">
    <property type="nucleotide sequence ID" value="NZ_CP118605.1"/>
</dbReference>
<dbReference type="EMBL" id="CP118605">
    <property type="protein sequence ID" value="WGL16650.1"/>
    <property type="molecule type" value="Genomic_DNA"/>
</dbReference>
<dbReference type="InterPro" id="IPR002347">
    <property type="entry name" value="SDR_fam"/>
</dbReference>
<dbReference type="PROSITE" id="PS00061">
    <property type="entry name" value="ADH_SHORT"/>
    <property type="match status" value="1"/>
</dbReference>
<dbReference type="PANTHER" id="PTHR42760">
    <property type="entry name" value="SHORT-CHAIN DEHYDROGENASES/REDUCTASES FAMILY MEMBER"/>
    <property type="match status" value="1"/>
</dbReference>
<reference evidence="3 4" key="1">
    <citation type="submission" date="2023-02" db="EMBL/GenBank/DDBJ databases">
        <title>Description and genomic characterization of Microbulbifer bruguierae sp. nov., isolated from the sediment of mangrove plant Bruguiera sexangula.</title>
        <authorList>
            <person name="Long M."/>
        </authorList>
    </citation>
    <scope>NUCLEOTIDE SEQUENCE [LARGE SCALE GENOMIC DNA]</scope>
    <source>
        <strain evidence="3 4">H12</strain>
    </source>
</reference>
<dbReference type="InterPro" id="IPR020904">
    <property type="entry name" value="Sc_DH/Rdtase_CS"/>
</dbReference>
<dbReference type="NCBIfam" id="NF006072">
    <property type="entry name" value="PRK08217.1"/>
    <property type="match status" value="1"/>
</dbReference>
<evidence type="ECO:0000256" key="1">
    <source>
        <dbReference type="ARBA" id="ARBA00006484"/>
    </source>
</evidence>
<protein>
    <submittedName>
        <fullName evidence="3">SDR family oxidoreductase</fullName>
    </submittedName>
</protein>
<dbReference type="PRINTS" id="PR00080">
    <property type="entry name" value="SDRFAMILY"/>
</dbReference>
<dbReference type="Proteomes" id="UP001236500">
    <property type="component" value="Chromosome"/>
</dbReference>
<keyword evidence="4" id="KW-1185">Reference proteome</keyword>
<dbReference type="PANTHER" id="PTHR42760:SF135">
    <property type="entry name" value="BLL7886 PROTEIN"/>
    <property type="match status" value="1"/>
</dbReference>
<dbReference type="InterPro" id="IPR057326">
    <property type="entry name" value="KR_dom"/>
</dbReference>
<dbReference type="Pfam" id="PF13561">
    <property type="entry name" value="adh_short_C2"/>
    <property type="match status" value="1"/>
</dbReference>
<gene>
    <name evidence="3" type="ORF">PVT68_18100</name>
</gene>